<dbReference type="EMBL" id="CP008875">
    <property type="protein sequence ID" value="AKH98665.1"/>
    <property type="molecule type" value="Genomic_DNA"/>
</dbReference>
<organism evidence="1 4">
    <name type="scientific">Halanaeroarchaeum sulfurireducens</name>
    <dbReference type="NCBI Taxonomy" id="1604004"/>
    <lineage>
        <taxon>Archaea</taxon>
        <taxon>Methanobacteriati</taxon>
        <taxon>Methanobacteriota</taxon>
        <taxon>Stenosarchaea group</taxon>
        <taxon>Halobacteria</taxon>
        <taxon>Halobacteriales</taxon>
        <taxon>Halobacteriaceae</taxon>
        <taxon>Halanaeroarchaeum</taxon>
    </lineage>
</organism>
<dbReference type="KEGG" id="hsf:HLASA_3040"/>
<proteinExistence type="predicted"/>
<keyword evidence="1" id="KW-0614">Plasmid</keyword>
<keyword evidence="4" id="KW-1185">Reference proteome</keyword>
<evidence type="ECO:0000313" key="1">
    <source>
        <dbReference type="EMBL" id="AKH98665.1"/>
    </source>
</evidence>
<dbReference type="HOGENOM" id="CLU_2930082_0_0_2"/>
<dbReference type="EMBL" id="CP011565">
    <property type="protein sequence ID" value="ALG83108.1"/>
    <property type="molecule type" value="Genomic_DNA"/>
</dbReference>
<name>A0A0F7PEP1_9EURY</name>
<accession>A0A0F7PEP1</accession>
<geneLocation type="plasmid" evidence="1 4">
    <name>pHSR2-01</name>
</geneLocation>
<reference evidence="1 4" key="1">
    <citation type="submission" date="2014-06" db="EMBL/GenBank/DDBJ databases">
        <title>Secret life of haloarchaea: discovery of obligatory anaerobic haloarchaea growing by dissimilatory sulfur reduction.</title>
        <authorList>
            <person name="Sorokin D.Y."/>
            <person name="Kublanov I.V."/>
            <person name="Gavrilov S.N."/>
            <person name="Ferrer M."/>
            <person name="Golyshin P.N."/>
            <person name="Messina E."/>
            <person name="La Cono V."/>
            <person name="Yakimov M.M."/>
        </authorList>
    </citation>
    <scope>NUCLEOTIDE SEQUENCE [LARGE SCALE GENOMIC DNA]</scope>
    <source>
        <strain evidence="1 4">HSR2</strain>
        <plasmid evidence="1 4">pHSR2-01</plasmid>
    </source>
</reference>
<geneLocation type="plasmid" evidence="2 3">
    <name>pM27-SA2-01</name>
</geneLocation>
<evidence type="ECO:0000313" key="2">
    <source>
        <dbReference type="EMBL" id="ALG83108.1"/>
    </source>
</evidence>
<dbReference type="Proteomes" id="UP000069906">
    <property type="component" value="Plasmid pHSR2-01"/>
</dbReference>
<reference evidence="2 3" key="3">
    <citation type="journal article" date="2016" name="Stand. Genomic Sci.">
        <title>Complete genome sequence of 'Halanaeroarchaeum sulfurireducens' M27-SA2, a sulfur-reducing and acetate-oxidizing haloarchaeon from the deep-sea hypersaline anoxic lake Medee.</title>
        <authorList>
            <person name="Messina E."/>
            <person name="Sorokin D.Y."/>
            <person name="Kublanov I.V."/>
            <person name="Toshchakov S."/>
            <person name="Lopatina A."/>
            <person name="Arcadi E."/>
            <person name="Smedile F."/>
            <person name="La Spada G."/>
            <person name="La Cono V."/>
            <person name="Yakimov M.M."/>
        </authorList>
    </citation>
    <scope>NUCLEOTIDE SEQUENCE [LARGE SCALE GENOMIC DNA]</scope>
    <source>
        <strain evidence="2 3">M27-SA2</strain>
        <plasmid evidence="3">Plasmid pM27-SA2-01</plasmid>
        <plasmid evidence="2">pM27-SA2-01</plasmid>
    </source>
</reference>
<dbReference type="AlphaFoldDB" id="A0A0F7PEP1"/>
<evidence type="ECO:0000313" key="3">
    <source>
        <dbReference type="Proteomes" id="UP000060390"/>
    </source>
</evidence>
<protein>
    <submittedName>
        <fullName evidence="1">Uncharacterized protein</fullName>
    </submittedName>
</protein>
<dbReference type="KEGG" id="hsu:HLASF_3039"/>
<sequence>MSKWTEFEISENRPGYVRFRVTFLRSKTHIRFAVTMIFVLVSCHTNTCSTYTYPKIREMT</sequence>
<reference evidence="3" key="2">
    <citation type="submission" date="2015-05" db="EMBL/GenBank/DDBJ databases">
        <title>Complete genome sequence of Halanaeroarchaeum sulfurireducens type strain M27-SA2, a sulfate-reducer haloarchaeon from marine anoxic lake Medee.</title>
        <authorList>
            <person name="Messina E."/>
            <person name="Kublanov I.V."/>
            <person name="Toshchakov S."/>
            <person name="Arcadi E."/>
            <person name="La Spada G."/>
            <person name="La Cono V."/>
            <person name="Yakimov M.M."/>
        </authorList>
    </citation>
    <scope>NUCLEOTIDE SEQUENCE [LARGE SCALE GENOMIC DNA]</scope>
    <source>
        <strain evidence="3">M27-SA2</strain>
        <plasmid evidence="3">Plasmid pM27-SA2-01</plasmid>
    </source>
</reference>
<evidence type="ECO:0000313" key="4">
    <source>
        <dbReference type="Proteomes" id="UP000069906"/>
    </source>
</evidence>
<dbReference type="Proteomes" id="UP000060390">
    <property type="component" value="Plasmid pM27-SA2-01"/>
</dbReference>
<gene>
    <name evidence="2" type="ORF">HLASA_3040</name>
    <name evidence="1" type="ORF">HLASF_3039</name>
</gene>